<dbReference type="HOGENOM" id="CLU_1731593_0_0_1"/>
<keyword evidence="2" id="KW-1185">Reference proteome</keyword>
<dbReference type="AlphaFoldDB" id="A0A067T1T1"/>
<reference evidence="2" key="1">
    <citation type="journal article" date="2014" name="Proc. Natl. Acad. Sci. U.S.A.">
        <title>Extensive sampling of basidiomycete genomes demonstrates inadequacy of the white-rot/brown-rot paradigm for wood decay fungi.</title>
        <authorList>
            <person name="Riley R."/>
            <person name="Salamov A.A."/>
            <person name="Brown D.W."/>
            <person name="Nagy L.G."/>
            <person name="Floudas D."/>
            <person name="Held B.W."/>
            <person name="Levasseur A."/>
            <person name="Lombard V."/>
            <person name="Morin E."/>
            <person name="Otillar R."/>
            <person name="Lindquist E.A."/>
            <person name="Sun H."/>
            <person name="LaButti K.M."/>
            <person name="Schmutz J."/>
            <person name="Jabbour D."/>
            <person name="Luo H."/>
            <person name="Baker S.E."/>
            <person name="Pisabarro A.G."/>
            <person name="Walton J.D."/>
            <person name="Blanchette R.A."/>
            <person name="Henrissat B."/>
            <person name="Martin F."/>
            <person name="Cullen D."/>
            <person name="Hibbett D.S."/>
            <person name="Grigoriev I.V."/>
        </authorList>
    </citation>
    <scope>NUCLEOTIDE SEQUENCE [LARGE SCALE GENOMIC DNA]</scope>
    <source>
        <strain evidence="2">CBS 339.88</strain>
    </source>
</reference>
<name>A0A067T1T1_GALM3</name>
<dbReference type="Proteomes" id="UP000027222">
    <property type="component" value="Unassembled WGS sequence"/>
</dbReference>
<gene>
    <name evidence="1" type="ORF">GALMADRAFT_212129</name>
</gene>
<evidence type="ECO:0000313" key="1">
    <source>
        <dbReference type="EMBL" id="KDR73894.1"/>
    </source>
</evidence>
<organism evidence="1 2">
    <name type="scientific">Galerina marginata (strain CBS 339.88)</name>
    <dbReference type="NCBI Taxonomy" id="685588"/>
    <lineage>
        <taxon>Eukaryota</taxon>
        <taxon>Fungi</taxon>
        <taxon>Dikarya</taxon>
        <taxon>Basidiomycota</taxon>
        <taxon>Agaricomycotina</taxon>
        <taxon>Agaricomycetes</taxon>
        <taxon>Agaricomycetidae</taxon>
        <taxon>Agaricales</taxon>
        <taxon>Agaricineae</taxon>
        <taxon>Strophariaceae</taxon>
        <taxon>Galerina</taxon>
    </lineage>
</organism>
<evidence type="ECO:0000313" key="2">
    <source>
        <dbReference type="Proteomes" id="UP000027222"/>
    </source>
</evidence>
<protein>
    <submittedName>
        <fullName evidence="1">Uncharacterized protein</fullName>
    </submittedName>
</protein>
<accession>A0A067T1T1</accession>
<dbReference type="EMBL" id="KL142384">
    <property type="protein sequence ID" value="KDR73894.1"/>
    <property type="molecule type" value="Genomic_DNA"/>
</dbReference>
<sequence>MQHETRRLFLALVPDIPDDLQTYKPEESLRTTLLARIKPAVETLEDIAEHISGWTDGPGKTAAKLQLCAEIFVVVGHLWMAVHGRFNNMHAGCPITRVGIVELGVLMGVRGLVEAYGFQNEKVMAMGIRFRDMLNALEAEGRAERELAGRG</sequence>
<proteinExistence type="predicted"/>